<accession>A0A9K3DJS8</accession>
<dbReference type="EMBL" id="MNCJ02000332">
    <property type="protein sequence ID" value="KAF5755914.1"/>
    <property type="molecule type" value="Genomic_DNA"/>
</dbReference>
<name>A0A9K3DJS8_HELAN</name>
<protein>
    <submittedName>
        <fullName evidence="1">Uncharacterized protein</fullName>
    </submittedName>
</protein>
<gene>
    <name evidence="1" type="ORF">HanXRQr2_Chr17g0808391</name>
</gene>
<dbReference type="Proteomes" id="UP000215914">
    <property type="component" value="Unassembled WGS sequence"/>
</dbReference>
<dbReference type="Gramene" id="mRNA:HanXRQr2_Chr17g0808391">
    <property type="protein sequence ID" value="mRNA:HanXRQr2_Chr17g0808391"/>
    <property type="gene ID" value="HanXRQr2_Chr17g0808391"/>
</dbReference>
<evidence type="ECO:0000313" key="2">
    <source>
        <dbReference type="Proteomes" id="UP000215914"/>
    </source>
</evidence>
<dbReference type="AlphaFoldDB" id="A0A9K3DJS8"/>
<reference evidence="1" key="2">
    <citation type="submission" date="2020-06" db="EMBL/GenBank/DDBJ databases">
        <title>Helianthus annuus Genome sequencing and assembly Release 2.</title>
        <authorList>
            <person name="Gouzy J."/>
            <person name="Langlade N."/>
            <person name="Munos S."/>
        </authorList>
    </citation>
    <scope>NUCLEOTIDE SEQUENCE</scope>
    <source>
        <tissue evidence="1">Leaves</tissue>
    </source>
</reference>
<evidence type="ECO:0000313" key="1">
    <source>
        <dbReference type="EMBL" id="KAF5755914.1"/>
    </source>
</evidence>
<organism evidence="1 2">
    <name type="scientific">Helianthus annuus</name>
    <name type="common">Common sunflower</name>
    <dbReference type="NCBI Taxonomy" id="4232"/>
    <lineage>
        <taxon>Eukaryota</taxon>
        <taxon>Viridiplantae</taxon>
        <taxon>Streptophyta</taxon>
        <taxon>Embryophyta</taxon>
        <taxon>Tracheophyta</taxon>
        <taxon>Spermatophyta</taxon>
        <taxon>Magnoliopsida</taxon>
        <taxon>eudicotyledons</taxon>
        <taxon>Gunneridae</taxon>
        <taxon>Pentapetalae</taxon>
        <taxon>asterids</taxon>
        <taxon>campanulids</taxon>
        <taxon>Asterales</taxon>
        <taxon>Asteraceae</taxon>
        <taxon>Asteroideae</taxon>
        <taxon>Heliantheae alliance</taxon>
        <taxon>Heliantheae</taxon>
        <taxon>Helianthus</taxon>
    </lineage>
</organism>
<sequence>MMTMMLKMKVEVADGGIGRRSHVSDVVIGGVYVQVEVVPVIGLWVEVVVVLGVARRC</sequence>
<proteinExistence type="predicted"/>
<keyword evidence="2" id="KW-1185">Reference proteome</keyword>
<comment type="caution">
    <text evidence="1">The sequence shown here is derived from an EMBL/GenBank/DDBJ whole genome shotgun (WGS) entry which is preliminary data.</text>
</comment>
<reference evidence="1" key="1">
    <citation type="journal article" date="2017" name="Nature">
        <title>The sunflower genome provides insights into oil metabolism, flowering and Asterid evolution.</title>
        <authorList>
            <person name="Badouin H."/>
            <person name="Gouzy J."/>
            <person name="Grassa C.J."/>
            <person name="Murat F."/>
            <person name="Staton S.E."/>
            <person name="Cottret L."/>
            <person name="Lelandais-Briere C."/>
            <person name="Owens G.L."/>
            <person name="Carrere S."/>
            <person name="Mayjonade B."/>
            <person name="Legrand L."/>
            <person name="Gill N."/>
            <person name="Kane N.C."/>
            <person name="Bowers J.E."/>
            <person name="Hubner S."/>
            <person name="Bellec A."/>
            <person name="Berard A."/>
            <person name="Berges H."/>
            <person name="Blanchet N."/>
            <person name="Boniface M.C."/>
            <person name="Brunel D."/>
            <person name="Catrice O."/>
            <person name="Chaidir N."/>
            <person name="Claudel C."/>
            <person name="Donnadieu C."/>
            <person name="Faraut T."/>
            <person name="Fievet G."/>
            <person name="Helmstetter N."/>
            <person name="King M."/>
            <person name="Knapp S.J."/>
            <person name="Lai Z."/>
            <person name="Le Paslier M.C."/>
            <person name="Lippi Y."/>
            <person name="Lorenzon L."/>
            <person name="Mandel J.R."/>
            <person name="Marage G."/>
            <person name="Marchand G."/>
            <person name="Marquand E."/>
            <person name="Bret-Mestries E."/>
            <person name="Morien E."/>
            <person name="Nambeesan S."/>
            <person name="Nguyen T."/>
            <person name="Pegot-Espagnet P."/>
            <person name="Pouilly N."/>
            <person name="Raftis F."/>
            <person name="Sallet E."/>
            <person name="Schiex T."/>
            <person name="Thomas J."/>
            <person name="Vandecasteele C."/>
            <person name="Vares D."/>
            <person name="Vear F."/>
            <person name="Vautrin S."/>
            <person name="Crespi M."/>
            <person name="Mangin B."/>
            <person name="Burke J.M."/>
            <person name="Salse J."/>
            <person name="Munos S."/>
            <person name="Vincourt P."/>
            <person name="Rieseberg L.H."/>
            <person name="Langlade N.B."/>
        </authorList>
    </citation>
    <scope>NUCLEOTIDE SEQUENCE</scope>
    <source>
        <tissue evidence="1">Leaves</tissue>
    </source>
</reference>